<keyword evidence="11 12" id="KW-0648">Protein biosynthesis</keyword>
<keyword evidence="7 12" id="KW-0378">Hydrolase</keyword>
<protein>
    <recommendedName>
        <fullName evidence="12">Energy-dependent translational throttle protein EttA</fullName>
        <ecNumber evidence="12">3.6.1.-</ecNumber>
    </recommendedName>
    <alternativeName>
        <fullName evidence="12">Translational regulatory factor EttA</fullName>
    </alternativeName>
</protein>
<dbReference type="EC" id="3.6.1.-" evidence="12"/>
<comment type="function">
    <text evidence="12">A translation factor that gates the progression of the 70S ribosomal initiation complex (IC, containing tRNA(fMet) in the P-site) into the translation elongation cycle by using a mechanism sensitive to the ATP/ADP ratio. Binds to the 70S ribosome E-site where it modulates the state of the translating ribosome during subunit translocation. ATP hydrolysis probably frees it from the ribosome, which can enter the elongation phase.</text>
</comment>
<keyword evidence="9 12" id="KW-0810">Translation regulation</keyword>
<keyword evidence="4 12" id="KW-0699">rRNA-binding</keyword>
<dbReference type="Gene3D" id="3.40.50.300">
    <property type="entry name" value="P-loop containing nucleotide triphosphate hydrolases"/>
    <property type="match status" value="2"/>
</dbReference>
<dbReference type="PROSITE" id="PS50893">
    <property type="entry name" value="ABC_TRANSPORTER_2"/>
    <property type="match status" value="2"/>
</dbReference>
<name>A0A4R1LVD0_9SPHI</name>
<gene>
    <name evidence="12" type="primary">ettA</name>
    <name evidence="15" type="ORF">C8N28_1934</name>
</gene>
<reference evidence="15 16" key="1">
    <citation type="submission" date="2019-03" db="EMBL/GenBank/DDBJ databases">
        <title>Genomic Encyclopedia of Archaeal and Bacterial Type Strains, Phase II (KMG-II): from individual species to whole genera.</title>
        <authorList>
            <person name="Goeker M."/>
        </authorList>
    </citation>
    <scope>NUCLEOTIDE SEQUENCE [LARGE SCALE GENOMIC DNA]</scope>
    <source>
        <strain evidence="15 16">DSM 22554</strain>
    </source>
</reference>
<evidence type="ECO:0000256" key="9">
    <source>
        <dbReference type="ARBA" id="ARBA00022845"/>
    </source>
</evidence>
<keyword evidence="5 12" id="KW-0677">Repeat</keyword>
<keyword evidence="2 12" id="KW-0963">Cytoplasm</keyword>
<dbReference type="GO" id="GO:0006412">
    <property type="term" value="P:translation"/>
    <property type="evidence" value="ECO:0007669"/>
    <property type="project" value="UniProtKB-KW"/>
</dbReference>
<dbReference type="AlphaFoldDB" id="A0A4R1LVD0"/>
<keyword evidence="16" id="KW-1185">Reference proteome</keyword>
<evidence type="ECO:0000256" key="5">
    <source>
        <dbReference type="ARBA" id="ARBA00022737"/>
    </source>
</evidence>
<evidence type="ECO:0000256" key="2">
    <source>
        <dbReference type="ARBA" id="ARBA00022490"/>
    </source>
</evidence>
<dbReference type="GO" id="GO:0019843">
    <property type="term" value="F:rRNA binding"/>
    <property type="evidence" value="ECO:0007669"/>
    <property type="project" value="UniProtKB-UniRule"/>
</dbReference>
<dbReference type="PROSITE" id="PS00211">
    <property type="entry name" value="ABC_TRANSPORTER_1"/>
    <property type="match status" value="1"/>
</dbReference>
<dbReference type="InterPro" id="IPR027417">
    <property type="entry name" value="P-loop_NTPase"/>
</dbReference>
<dbReference type="InterPro" id="IPR017871">
    <property type="entry name" value="ABC_transporter-like_CS"/>
</dbReference>
<dbReference type="InterPro" id="IPR003593">
    <property type="entry name" value="AAA+_ATPase"/>
</dbReference>
<evidence type="ECO:0000256" key="6">
    <source>
        <dbReference type="ARBA" id="ARBA00022741"/>
    </source>
</evidence>
<keyword evidence="6 12" id="KW-0547">Nucleotide-binding</keyword>
<dbReference type="GO" id="GO:0045900">
    <property type="term" value="P:negative regulation of translational elongation"/>
    <property type="evidence" value="ECO:0007669"/>
    <property type="project" value="UniProtKB-UniRule"/>
</dbReference>
<dbReference type="EMBL" id="SMGO01000002">
    <property type="protein sequence ID" value="TCK83338.1"/>
    <property type="molecule type" value="Genomic_DNA"/>
</dbReference>
<evidence type="ECO:0000256" key="7">
    <source>
        <dbReference type="ARBA" id="ARBA00022801"/>
    </source>
</evidence>
<evidence type="ECO:0000259" key="14">
    <source>
        <dbReference type="PROSITE" id="PS50893"/>
    </source>
</evidence>
<dbReference type="InterPro" id="IPR022374">
    <property type="entry name" value="EttA"/>
</dbReference>
<dbReference type="FunFam" id="3.40.50.300:FF:000183">
    <property type="entry name" value="ABC transporter ATP-binding protein yjjK"/>
    <property type="match status" value="1"/>
</dbReference>
<accession>A0A4R1LVD0</accession>
<dbReference type="OrthoDB" id="9804035at2"/>
<feature type="coiled-coil region" evidence="13">
    <location>
        <begin position="259"/>
        <end position="318"/>
    </location>
</feature>
<evidence type="ECO:0000256" key="4">
    <source>
        <dbReference type="ARBA" id="ARBA00022730"/>
    </source>
</evidence>
<dbReference type="InterPro" id="IPR003439">
    <property type="entry name" value="ABC_transporter-like_ATP-bd"/>
</dbReference>
<evidence type="ECO:0000256" key="8">
    <source>
        <dbReference type="ARBA" id="ARBA00022840"/>
    </source>
</evidence>
<dbReference type="PANTHER" id="PTHR43858:SF1">
    <property type="entry name" value="ABC TRANSPORTER-RELATED PROTEIN"/>
    <property type="match status" value="1"/>
</dbReference>
<dbReference type="GO" id="GO:0000049">
    <property type="term" value="F:tRNA binding"/>
    <property type="evidence" value="ECO:0007669"/>
    <property type="project" value="UniProtKB-UniRule"/>
</dbReference>
<comment type="domain">
    <text evidence="12">The P-site tRNA interaction motif (PtIM domain) probably interacts with the P-site tRNA(fMet) as well as the 23S rRNA.</text>
</comment>
<dbReference type="Pfam" id="PF00005">
    <property type="entry name" value="ABC_tran"/>
    <property type="match status" value="2"/>
</dbReference>
<dbReference type="FunFam" id="3.40.50.300:FF:000011">
    <property type="entry name" value="Putative ABC transporter ATP-binding component"/>
    <property type="match status" value="1"/>
</dbReference>
<comment type="domain">
    <text evidence="12">The arm domain is inserted in the first ABC transporter domain. Probably contacts ribosomal protein L1.</text>
</comment>
<comment type="subunit">
    <text evidence="12">Monomer. Probably contacts ribosomal proteins L1, L5, L33 and S7, the 16S and 23S rRNA and the P-site containing tRNA(fMet).</text>
</comment>
<evidence type="ECO:0000256" key="10">
    <source>
        <dbReference type="ARBA" id="ARBA00022884"/>
    </source>
</evidence>
<feature type="region of interest" description="PtIM" evidence="12">
    <location>
        <begin position="249"/>
        <end position="329"/>
    </location>
</feature>
<comment type="caution">
    <text evidence="12">Lacks conserved residue(s) required for the propagation of feature annotation.</text>
</comment>
<dbReference type="InterPro" id="IPR032781">
    <property type="entry name" value="ABC_tran_Xtn"/>
</dbReference>
<dbReference type="PANTHER" id="PTHR43858">
    <property type="entry name" value="ENERGY-DEPENDENT TRANSLATIONAL THROTTLE PROTEIN ETTA"/>
    <property type="match status" value="1"/>
</dbReference>
<evidence type="ECO:0000313" key="16">
    <source>
        <dbReference type="Proteomes" id="UP000294616"/>
    </source>
</evidence>
<comment type="similarity">
    <text evidence="1 12">Belongs to the ABC transporter superfamily. ABCF family. Translational throttle EttA subfamily.</text>
</comment>
<organism evidence="15 16">
    <name type="scientific">Albibacterium bauzanense</name>
    <dbReference type="NCBI Taxonomy" id="653929"/>
    <lineage>
        <taxon>Bacteria</taxon>
        <taxon>Pseudomonadati</taxon>
        <taxon>Bacteroidota</taxon>
        <taxon>Sphingobacteriia</taxon>
        <taxon>Sphingobacteriales</taxon>
        <taxon>Sphingobacteriaceae</taxon>
        <taxon>Albibacterium</taxon>
    </lineage>
</organism>
<dbReference type="NCBIfam" id="NF008775">
    <property type="entry name" value="PRK11819.1"/>
    <property type="match status" value="1"/>
</dbReference>
<dbReference type="NCBIfam" id="TIGR03719">
    <property type="entry name" value="ABC_ABC_ChvD"/>
    <property type="match status" value="1"/>
</dbReference>
<feature type="binding site" evidence="12">
    <location>
        <begin position="363"/>
        <end position="370"/>
    </location>
    <ligand>
        <name>ATP</name>
        <dbReference type="ChEBI" id="CHEBI:30616"/>
        <label>2</label>
    </ligand>
</feature>
<dbReference type="GO" id="GO:0005737">
    <property type="term" value="C:cytoplasm"/>
    <property type="evidence" value="ECO:0007669"/>
    <property type="project" value="UniProtKB-SubCell"/>
</dbReference>
<evidence type="ECO:0000313" key="15">
    <source>
        <dbReference type="EMBL" id="TCK83338.1"/>
    </source>
</evidence>
<dbReference type="RefSeq" id="WP_132224240.1">
    <property type="nucleotide sequence ID" value="NZ_SMGO01000002.1"/>
</dbReference>
<sequence length="559" mass="63087">MSEEKIIFSMAGVNKIYPPQKQVLKNIYLSFFYGAKIGVIGLNGSGKSSLLKIIAGIDKSFQGEVVFSPGFSVGLLEQEPHLDPDKTVRETVEEGCVEIISILKEYEETNEKFGLPEVYENPDAMDKLMIRQGELQDQIDAMGGWELDNKLERAMDALRCPEPDTKIATLSGGERRRVALCRLLLQEPDVLLLDEPTNHLDAESIDWLEQHLQQYKGTVIAVTHDRYFLDNVAGWILELDRGEGIPWKGNYSSWLDQKAKRLAQEEKTESKRQKSLERELEWARMAPKARHAKSKARLNNYEKLASEETKEREEKLELFIPPGPRLGNIVIQAENISKAYGHKVLFENLSFSLPPAGIVGIIGPNGAGKTTLFRLITGQEQPDTGTFRVGETVVLGYVDQMHNDLDAEKSVWENITDGLDNIQLGTKTINSRAYVSKFNFNGADQQKKVGVISGGERNRVHLAITLKKSSNVLLLDEPTNDIDINTLRALEEGLENFGGCAVVISHDRWFLDRICTHILAFEGDSQVYFFEGNYSDYEENRKKRLGDLIPKRIKYKNIV</sequence>
<keyword evidence="13" id="KW-0175">Coiled coil</keyword>
<evidence type="ECO:0000256" key="3">
    <source>
        <dbReference type="ARBA" id="ARBA00022555"/>
    </source>
</evidence>
<dbReference type="Pfam" id="PF12848">
    <property type="entry name" value="ABC_tran_Xtn"/>
    <property type="match status" value="1"/>
</dbReference>
<keyword evidence="10 12" id="KW-0694">RNA-binding</keyword>
<evidence type="ECO:0000256" key="11">
    <source>
        <dbReference type="ARBA" id="ARBA00022917"/>
    </source>
</evidence>
<feature type="domain" description="ABC transporter" evidence="14">
    <location>
        <begin position="8"/>
        <end position="266"/>
    </location>
</feature>
<dbReference type="CDD" id="cd03221">
    <property type="entry name" value="ABCF_EF-3"/>
    <property type="match status" value="2"/>
</dbReference>
<evidence type="ECO:0000256" key="12">
    <source>
        <dbReference type="HAMAP-Rule" id="MF_00847"/>
    </source>
</evidence>
<dbReference type="Proteomes" id="UP000294616">
    <property type="component" value="Unassembled WGS sequence"/>
</dbReference>
<dbReference type="GO" id="GO:0016887">
    <property type="term" value="F:ATP hydrolysis activity"/>
    <property type="evidence" value="ECO:0007669"/>
    <property type="project" value="UniProtKB-UniRule"/>
</dbReference>
<feature type="domain" description="ABC transporter" evidence="14">
    <location>
        <begin position="331"/>
        <end position="548"/>
    </location>
</feature>
<comment type="caution">
    <text evidence="15">The sequence shown here is derived from an EMBL/GenBank/DDBJ whole genome shotgun (WGS) entry which is preliminary data.</text>
</comment>
<dbReference type="SMART" id="SM00382">
    <property type="entry name" value="AAA"/>
    <property type="match status" value="2"/>
</dbReference>
<dbReference type="SUPFAM" id="SSF52540">
    <property type="entry name" value="P-loop containing nucleoside triphosphate hydrolases"/>
    <property type="match status" value="2"/>
</dbReference>
<comment type="subcellular location">
    <subcellularLocation>
        <location evidence="12">Cytoplasm</location>
    </subcellularLocation>
    <text evidence="12">Associates with ribosomes and polysomes.</text>
</comment>
<dbReference type="GO" id="GO:0005524">
    <property type="term" value="F:ATP binding"/>
    <property type="evidence" value="ECO:0007669"/>
    <property type="project" value="UniProtKB-UniRule"/>
</dbReference>
<evidence type="ECO:0000256" key="1">
    <source>
        <dbReference type="ARBA" id="ARBA00005868"/>
    </source>
</evidence>
<evidence type="ECO:0000256" key="13">
    <source>
        <dbReference type="SAM" id="Coils"/>
    </source>
</evidence>
<dbReference type="GO" id="GO:0043022">
    <property type="term" value="F:ribosome binding"/>
    <property type="evidence" value="ECO:0007669"/>
    <property type="project" value="UniProtKB-UniRule"/>
</dbReference>
<proteinExistence type="inferred from homology"/>
<keyword evidence="8 12" id="KW-0067">ATP-binding</keyword>
<dbReference type="HAMAP" id="MF_00847">
    <property type="entry name" value="EttA"/>
    <property type="match status" value="1"/>
</dbReference>
<comment type="catalytic activity">
    <reaction evidence="12">
        <text>ATP + H2O = ADP + phosphate + H(+)</text>
        <dbReference type="Rhea" id="RHEA:13065"/>
        <dbReference type="ChEBI" id="CHEBI:15377"/>
        <dbReference type="ChEBI" id="CHEBI:15378"/>
        <dbReference type="ChEBI" id="CHEBI:30616"/>
        <dbReference type="ChEBI" id="CHEBI:43474"/>
        <dbReference type="ChEBI" id="CHEBI:456216"/>
    </reaction>
</comment>
<keyword evidence="3 12" id="KW-0820">tRNA-binding</keyword>